<evidence type="ECO:0008006" key="4">
    <source>
        <dbReference type="Google" id="ProtNLM"/>
    </source>
</evidence>
<keyword evidence="3" id="KW-1185">Reference proteome</keyword>
<evidence type="ECO:0000313" key="3">
    <source>
        <dbReference type="Proteomes" id="UP000051568"/>
    </source>
</evidence>
<feature type="transmembrane region" description="Helical" evidence="1">
    <location>
        <begin position="42"/>
        <end position="60"/>
    </location>
</feature>
<keyword evidence="1" id="KW-0472">Membrane</keyword>
<dbReference type="Pfam" id="PF05437">
    <property type="entry name" value="AzlD"/>
    <property type="match status" value="1"/>
</dbReference>
<feature type="transmembrane region" description="Helical" evidence="1">
    <location>
        <begin position="67"/>
        <end position="86"/>
    </location>
</feature>
<organism evidence="2 3">
    <name type="scientific">Pediococcus cellicola</name>
    <dbReference type="NCBI Taxonomy" id="319652"/>
    <lineage>
        <taxon>Bacteria</taxon>
        <taxon>Bacillati</taxon>
        <taxon>Bacillota</taxon>
        <taxon>Bacilli</taxon>
        <taxon>Lactobacillales</taxon>
        <taxon>Lactobacillaceae</taxon>
        <taxon>Pediococcus</taxon>
    </lineage>
</organism>
<reference evidence="2 3" key="1">
    <citation type="journal article" date="2015" name="Genome Announc.">
        <title>Expanding the biotechnology potential of lactobacilli through comparative genomics of 213 strains and associated genera.</title>
        <authorList>
            <person name="Sun Z."/>
            <person name="Harris H.M."/>
            <person name="McCann A."/>
            <person name="Guo C."/>
            <person name="Argimon S."/>
            <person name="Zhang W."/>
            <person name="Yang X."/>
            <person name="Jeffery I.B."/>
            <person name="Cooney J.C."/>
            <person name="Kagawa T.F."/>
            <person name="Liu W."/>
            <person name="Song Y."/>
            <person name="Salvetti E."/>
            <person name="Wrobel A."/>
            <person name="Rasinkangas P."/>
            <person name="Parkhill J."/>
            <person name="Rea M.C."/>
            <person name="O'Sullivan O."/>
            <person name="Ritari J."/>
            <person name="Douillard F.P."/>
            <person name="Paul Ross R."/>
            <person name="Yang R."/>
            <person name="Briner A.E."/>
            <person name="Felis G.E."/>
            <person name="de Vos W.M."/>
            <person name="Barrangou R."/>
            <person name="Klaenhammer T.R."/>
            <person name="Caufield P.W."/>
            <person name="Cui Y."/>
            <person name="Zhang H."/>
            <person name="O'Toole P.W."/>
        </authorList>
    </citation>
    <scope>NUCLEOTIDE SEQUENCE [LARGE SCALE GENOMIC DNA]</scope>
    <source>
        <strain evidence="2 3">DSM 17757</strain>
    </source>
</reference>
<accession>A0A0R2IVJ6</accession>
<evidence type="ECO:0000256" key="1">
    <source>
        <dbReference type="SAM" id="Phobius"/>
    </source>
</evidence>
<keyword evidence="1" id="KW-1133">Transmembrane helix</keyword>
<gene>
    <name evidence="2" type="ORF">IV80_GL001023</name>
</gene>
<evidence type="ECO:0000313" key="2">
    <source>
        <dbReference type="EMBL" id="KRN66933.1"/>
    </source>
</evidence>
<proteinExistence type="predicted"/>
<protein>
    <recommendedName>
        <fullName evidence="4">Branched-chain amino acid transporter</fullName>
    </recommendedName>
</protein>
<dbReference type="PATRIC" id="fig|319652.3.peg.1031"/>
<keyword evidence="1" id="KW-0812">Transmembrane</keyword>
<dbReference type="Proteomes" id="UP000051568">
    <property type="component" value="Unassembled WGS sequence"/>
</dbReference>
<name>A0A0R2IVJ6_9LACO</name>
<dbReference type="EMBL" id="JQBR01000003">
    <property type="protein sequence ID" value="KRN66933.1"/>
    <property type="molecule type" value="Genomic_DNA"/>
</dbReference>
<sequence length="110" mass="12590">MHYDVTDHLLIVILGFFVAFGPRYIPILFFSNRKIPEWFNDWMKYVPVSLFTAIVVKDIFISGSYKFISSGNFDLILASIIVIIISYWTRSMAISVVFGLVAVMLLSMVV</sequence>
<comment type="caution">
    <text evidence="2">The sequence shown here is derived from an EMBL/GenBank/DDBJ whole genome shotgun (WGS) entry which is preliminary data.</text>
</comment>
<feature type="transmembrane region" description="Helical" evidence="1">
    <location>
        <begin position="9"/>
        <end position="30"/>
    </location>
</feature>
<dbReference type="AlphaFoldDB" id="A0A0R2IVJ6"/>
<dbReference type="OrthoDB" id="7870017at2"/>
<dbReference type="RefSeq" id="WP_057749618.1">
    <property type="nucleotide sequence ID" value="NZ_BJVH01000004.1"/>
</dbReference>
<dbReference type="STRING" id="319652.IV80_GL001023"/>
<dbReference type="InterPro" id="IPR008407">
    <property type="entry name" value="Brnchd-chn_aa_trnsp_AzlD"/>
</dbReference>